<dbReference type="AlphaFoldDB" id="C4XLZ6"/>
<dbReference type="EMBL" id="AP010904">
    <property type="protein sequence ID" value="BAH77124.1"/>
    <property type="molecule type" value="Genomic_DNA"/>
</dbReference>
<dbReference type="eggNOG" id="ENOG5034664">
    <property type="taxonomic scope" value="Bacteria"/>
</dbReference>
<dbReference type="HOGENOM" id="CLU_1159620_0_0_7"/>
<accession>C4XLZ6</accession>
<gene>
    <name evidence="1" type="ordered locus">DMR_36330</name>
</gene>
<dbReference type="STRING" id="573370.DMR_36330"/>
<proteinExistence type="predicted"/>
<name>C4XLZ6_SOLM1</name>
<evidence type="ECO:0000313" key="1">
    <source>
        <dbReference type="EMBL" id="BAH77124.1"/>
    </source>
</evidence>
<reference evidence="1 2" key="1">
    <citation type="journal article" date="2009" name="Genome Res.">
        <title>Whole genome sequence of Desulfovibrio magneticus strain RS-1 revealed common gene clusters in magnetotactic bacteria.</title>
        <authorList>
            <person name="Nakazawa H."/>
            <person name="Arakaki A."/>
            <person name="Narita-Yamada S."/>
            <person name="Yashiro I."/>
            <person name="Jinno K."/>
            <person name="Aoki N."/>
            <person name="Tsuruyama A."/>
            <person name="Okamura Y."/>
            <person name="Tanikawa S."/>
            <person name="Fujita N."/>
            <person name="Takeyama H."/>
            <person name="Matsunaga T."/>
        </authorList>
    </citation>
    <scope>NUCLEOTIDE SEQUENCE [LARGE SCALE GENOMIC DNA]</scope>
    <source>
        <strain evidence="2">ATCC 700980 / DSM 13731 / RS-1</strain>
    </source>
</reference>
<dbReference type="SUPFAM" id="SSF53187">
    <property type="entry name" value="Zn-dependent exopeptidases"/>
    <property type="match status" value="1"/>
</dbReference>
<dbReference type="Gene3D" id="3.40.630.40">
    <property type="entry name" value="Zn-dependent exopeptidases"/>
    <property type="match status" value="1"/>
</dbReference>
<protein>
    <recommendedName>
        <fullName evidence="3">N-formylglutamate amidohydrolase</fullName>
    </recommendedName>
</protein>
<organism evidence="1 2">
    <name type="scientific">Solidesulfovibrio magneticus (strain ATCC 700980 / DSM 13731 / RS-1)</name>
    <name type="common">Desulfovibrio magneticus</name>
    <dbReference type="NCBI Taxonomy" id="573370"/>
    <lineage>
        <taxon>Bacteria</taxon>
        <taxon>Pseudomonadati</taxon>
        <taxon>Thermodesulfobacteriota</taxon>
        <taxon>Desulfovibrionia</taxon>
        <taxon>Desulfovibrionales</taxon>
        <taxon>Desulfovibrionaceae</taxon>
        <taxon>Solidesulfovibrio</taxon>
    </lineage>
</organism>
<evidence type="ECO:0008006" key="3">
    <source>
        <dbReference type="Google" id="ProtNLM"/>
    </source>
</evidence>
<keyword evidence="2" id="KW-1185">Reference proteome</keyword>
<dbReference type="Proteomes" id="UP000009071">
    <property type="component" value="Chromosome"/>
</dbReference>
<dbReference type="KEGG" id="dma:DMR_36330"/>
<sequence length="239" mass="26965">MKVNYKYMDYVRYWPGDSRIQVIIDAPHCAGEPNESDERTLELSHDLAEVTGAGVIQSLVPRTLADLNRDIDFSNAASVQAHAQQRKALSHILRHKNAINGGKEVNNCFLYISLHGMKNYFSADLVPIDIELGTRWGALCDEDTAQYLKVVLGDSGTYNVLLDNRFIGTKCLYRHINGDPRVPSYKGYGRNFKVIQVELSHDLRFNYYSTTLKALAVAIASIQQSLFKSNKNRLHAMIN</sequence>
<evidence type="ECO:0000313" key="2">
    <source>
        <dbReference type="Proteomes" id="UP000009071"/>
    </source>
</evidence>